<keyword evidence="2" id="KW-1185">Reference proteome</keyword>
<dbReference type="EMBL" id="WVQY01000002">
    <property type="protein sequence ID" value="NOD30140.1"/>
    <property type="molecule type" value="Genomic_DNA"/>
</dbReference>
<name>A0ABX1WA22_9RHOB</name>
<reference evidence="1 2" key="1">
    <citation type="submission" date="2019-12" db="EMBL/GenBank/DDBJ databases">
        <title>Ruegeria JWLKs population differentiation of coral mucus and skeleton niches.</title>
        <authorList>
            <person name="Luo D."/>
        </authorList>
    </citation>
    <scope>NUCLEOTIDE SEQUENCE [LARGE SCALE GENOMIC DNA]</scope>
    <source>
        <strain evidence="1 2">HKCCD6238</strain>
    </source>
</reference>
<evidence type="ECO:0000313" key="1">
    <source>
        <dbReference type="EMBL" id="NOD30140.1"/>
    </source>
</evidence>
<comment type="caution">
    <text evidence="1">The sequence shown here is derived from an EMBL/GenBank/DDBJ whole genome shotgun (WGS) entry which is preliminary data.</text>
</comment>
<dbReference type="Proteomes" id="UP000599383">
    <property type="component" value="Unassembled WGS sequence"/>
</dbReference>
<evidence type="ECO:0000313" key="2">
    <source>
        <dbReference type="Proteomes" id="UP000599383"/>
    </source>
</evidence>
<dbReference type="RefSeq" id="WP_171363202.1">
    <property type="nucleotide sequence ID" value="NZ_WVQY01000002.1"/>
</dbReference>
<proteinExistence type="predicted"/>
<protein>
    <submittedName>
        <fullName evidence="1">Uncharacterized protein</fullName>
    </submittedName>
</protein>
<sequence>MTYTDMITALGAAHRELREAGLRASDAHAALENVTHQMADFDGSETDAKVTALDYVEAKANLEVAERVRSAARNEFNRSYLVLLRAGVPQFEEKR</sequence>
<accession>A0ABX1WA22</accession>
<organism evidence="1 2">
    <name type="scientific">Ruegeria atlantica</name>
    <dbReference type="NCBI Taxonomy" id="81569"/>
    <lineage>
        <taxon>Bacteria</taxon>
        <taxon>Pseudomonadati</taxon>
        <taxon>Pseudomonadota</taxon>
        <taxon>Alphaproteobacteria</taxon>
        <taxon>Rhodobacterales</taxon>
        <taxon>Roseobacteraceae</taxon>
        <taxon>Ruegeria</taxon>
    </lineage>
</organism>
<gene>
    <name evidence="1" type="ORF">GS617_07665</name>
</gene>